<dbReference type="SUPFAM" id="SSF48452">
    <property type="entry name" value="TPR-like"/>
    <property type="match status" value="4"/>
</dbReference>
<dbReference type="InterPro" id="IPR011990">
    <property type="entry name" value="TPR-like_helical_dom_sf"/>
</dbReference>
<dbReference type="NCBIfam" id="TIGR02917">
    <property type="entry name" value="PEP_TPR_lipo"/>
    <property type="match status" value="1"/>
</dbReference>
<reference evidence="5" key="1">
    <citation type="journal article" date="2017" name="Proc. Natl. Acad. Sci. U.S.A.">
        <title>Simulation of Deepwater Horizon oil plume reveals substrate specialization within a complex community of hydrocarbon degraders.</title>
        <authorList>
            <person name="Hu P."/>
            <person name="Dubinsky E.A."/>
            <person name="Probst A.J."/>
            <person name="Wang J."/>
            <person name="Sieber C.M.K."/>
            <person name="Tom L.M."/>
            <person name="Gardinali P."/>
            <person name="Banfield J.F."/>
            <person name="Atlas R.M."/>
            <person name="Andersen G.L."/>
        </authorList>
    </citation>
    <scope>NUCLEOTIDE SEQUENCE [LARGE SCALE GENOMIC DNA]</scope>
</reference>
<evidence type="ECO:0000313" key="4">
    <source>
        <dbReference type="EMBL" id="OUR80586.1"/>
    </source>
</evidence>
<dbReference type="Pfam" id="PF07719">
    <property type="entry name" value="TPR_2"/>
    <property type="match status" value="1"/>
</dbReference>
<sequence length="917" mass="102803">MNDSTMKCIKLAAILSIAIGLSACSEQKTTEEYIAASKVYIQNLEYGAAIVELKNAVRQAPKDAEARYYLAKAYTEQGSYVNAEKELDKAEQFGFKMALLLPDLVFIKSKLNKVEEVYALVENVDYLNDEQYIVALTYAGITALNNKELARAQDFIAQANIISETSLYSKMGAAYLFHAEENFSKGMEIIDTVLSESPAFSEALLLKGHLLFSSGQFIQANEVYTKYRQRHPLADYVRFFEVNSLISAEEYGAADVKATELLKRFKNSPLAHQYKAQVEYQKKNYEDARSYAISAAQQGNEFILSKLIAGMSSYQLGDIEQAHGYLNQTEKYLPSSHPIKRVLAYIKIKLGYTTEAIDTLSTLEGLTTSDAGLFQSSSSELMKAGDFENAIKLLDKASSIAPESASVATQKGMLKLSQNDKTGLASLEHALNLDPNLKEVEFSLAIQYLDNGEEKKARSIAKKWIASQDNQVSGYLLLGIIHSNNNLSSKAEENYQKVLTIEPENYTALFYLADIAEKADRLLDAVDYYQKVVTILPEHKGAIQRLSRLQLKQNNTSDNVEFLSTLVAKYPENITLALGLAQNLRLNNELKKAITLLENMSDKARSSQQYWAILGDNYLQAKNHTEAKECFKKVLALNPNHFVAHLRLIGILEFDRHYKQALTYTISSLERFEQNTLLLILKAKFELLTGNLTSAKKTVSYLQEQNITYYLVNKFAGELALAEKDYPTAIDNFNELYQKSPTALNVMLLARALSFNGQKAEAAQTIESYLARMIKDHKVRMLLAELYMQFDEAKAIKHLEIINQSEQNNAVVLNNLAMLELKRARPEQALLYAEKAFELKSGIHQIADTYGAALVTVKNFDSAIIVLVNAIKQGSEAETTYVNLTRAYLATGKTDKVKALLDSIKDRTFYSKVQALR</sequence>
<dbReference type="InterPro" id="IPR051012">
    <property type="entry name" value="CellSynth/LPSAsmb/PSIAsmb"/>
</dbReference>
<evidence type="ECO:0000256" key="1">
    <source>
        <dbReference type="ARBA" id="ARBA00022737"/>
    </source>
</evidence>
<dbReference type="InterPro" id="IPR014266">
    <property type="entry name" value="PEP-CTERM_TPR_PrsT"/>
</dbReference>
<comment type="caution">
    <text evidence="4">The sequence shown here is derived from an EMBL/GenBank/DDBJ whole genome shotgun (WGS) entry which is preliminary data.</text>
</comment>
<dbReference type="SMART" id="SM00028">
    <property type="entry name" value="TPR"/>
    <property type="match status" value="9"/>
</dbReference>
<organism evidence="4 5">
    <name type="scientific">Colwellia psychrerythraea</name>
    <name type="common">Vibrio psychroerythus</name>
    <dbReference type="NCBI Taxonomy" id="28229"/>
    <lineage>
        <taxon>Bacteria</taxon>
        <taxon>Pseudomonadati</taxon>
        <taxon>Pseudomonadota</taxon>
        <taxon>Gammaproteobacteria</taxon>
        <taxon>Alteromonadales</taxon>
        <taxon>Colwelliaceae</taxon>
        <taxon>Colwellia</taxon>
    </lineage>
</organism>
<dbReference type="PROSITE" id="PS50005">
    <property type="entry name" value="TPR"/>
    <property type="match status" value="2"/>
</dbReference>
<protein>
    <recommendedName>
        <fullName evidence="6">PEP-CTERM system TPR-repeat lipoprotein</fullName>
    </recommendedName>
</protein>
<dbReference type="Proteomes" id="UP000243053">
    <property type="component" value="Unassembled WGS sequence"/>
</dbReference>
<dbReference type="InterPro" id="IPR019734">
    <property type="entry name" value="TPR_rpt"/>
</dbReference>
<proteinExistence type="predicted"/>
<dbReference type="InterPro" id="IPR013105">
    <property type="entry name" value="TPR_2"/>
</dbReference>
<feature type="repeat" description="TPR" evidence="3">
    <location>
        <begin position="472"/>
        <end position="505"/>
    </location>
</feature>
<gene>
    <name evidence="4" type="ORF">A9Q75_10175</name>
</gene>
<dbReference type="Pfam" id="PF13432">
    <property type="entry name" value="TPR_16"/>
    <property type="match status" value="1"/>
</dbReference>
<feature type="repeat" description="TPR" evidence="3">
    <location>
        <begin position="608"/>
        <end position="641"/>
    </location>
</feature>
<dbReference type="Pfam" id="PF14559">
    <property type="entry name" value="TPR_19"/>
    <property type="match status" value="2"/>
</dbReference>
<evidence type="ECO:0000313" key="5">
    <source>
        <dbReference type="Proteomes" id="UP000243053"/>
    </source>
</evidence>
<keyword evidence="2 3" id="KW-0802">TPR repeat</keyword>
<keyword evidence="1" id="KW-0677">Repeat</keyword>
<dbReference type="SUPFAM" id="SSF81901">
    <property type="entry name" value="HCP-like"/>
    <property type="match status" value="1"/>
</dbReference>
<dbReference type="EMBL" id="MAAF01000060">
    <property type="protein sequence ID" value="OUR80586.1"/>
    <property type="molecule type" value="Genomic_DNA"/>
</dbReference>
<dbReference type="AlphaFoldDB" id="A0A1Y5EGJ3"/>
<dbReference type="PANTHER" id="PTHR45586:SF1">
    <property type="entry name" value="LIPOPOLYSACCHARIDE ASSEMBLY PROTEIN B"/>
    <property type="match status" value="1"/>
</dbReference>
<name>A0A1Y5EGJ3_COLPS</name>
<dbReference type="Gene3D" id="1.25.40.10">
    <property type="entry name" value="Tetratricopeptide repeat domain"/>
    <property type="match status" value="5"/>
</dbReference>
<dbReference type="PANTHER" id="PTHR45586">
    <property type="entry name" value="TPR REPEAT-CONTAINING PROTEIN PA4667"/>
    <property type="match status" value="1"/>
</dbReference>
<evidence type="ECO:0000256" key="3">
    <source>
        <dbReference type="PROSITE-ProRule" id="PRU00339"/>
    </source>
</evidence>
<evidence type="ECO:0000256" key="2">
    <source>
        <dbReference type="ARBA" id="ARBA00022803"/>
    </source>
</evidence>
<evidence type="ECO:0008006" key="6">
    <source>
        <dbReference type="Google" id="ProtNLM"/>
    </source>
</evidence>
<accession>A0A1Y5EGJ3</accession>
<dbReference type="PROSITE" id="PS51257">
    <property type="entry name" value="PROKAR_LIPOPROTEIN"/>
    <property type="match status" value="1"/>
</dbReference>